<dbReference type="GO" id="GO:0016491">
    <property type="term" value="F:oxidoreductase activity"/>
    <property type="evidence" value="ECO:0007669"/>
    <property type="project" value="UniProtKB-KW"/>
</dbReference>
<organism evidence="3 4">
    <name type="scientific">Pseudomonas monteilii</name>
    <dbReference type="NCBI Taxonomy" id="76759"/>
    <lineage>
        <taxon>Bacteria</taxon>
        <taxon>Pseudomonadati</taxon>
        <taxon>Pseudomonadota</taxon>
        <taxon>Gammaproteobacteria</taxon>
        <taxon>Pseudomonadales</taxon>
        <taxon>Pseudomonadaceae</taxon>
        <taxon>Pseudomonas</taxon>
    </lineage>
</organism>
<dbReference type="RefSeq" id="WP_119368830.1">
    <property type="nucleotide sequence ID" value="NZ_QWLL01000008.1"/>
</dbReference>
<evidence type="ECO:0000256" key="2">
    <source>
        <dbReference type="ARBA" id="ARBA00023002"/>
    </source>
</evidence>
<proteinExistence type="inferred from homology"/>
<dbReference type="SUPFAM" id="SSF51735">
    <property type="entry name" value="NAD(P)-binding Rossmann-fold domains"/>
    <property type="match status" value="1"/>
</dbReference>
<dbReference type="AlphaFoldDB" id="A0A399MDP1"/>
<name>A0A399MDP1_9PSED</name>
<keyword evidence="2" id="KW-0560">Oxidoreductase</keyword>
<gene>
    <name evidence="3" type="ORF">D0894_03940</name>
</gene>
<dbReference type="InterPro" id="IPR036291">
    <property type="entry name" value="NAD(P)-bd_dom_sf"/>
</dbReference>
<dbReference type="PANTHER" id="PTHR44196:SF1">
    <property type="entry name" value="DEHYDROGENASE_REDUCTASE SDR FAMILY MEMBER 7B"/>
    <property type="match status" value="1"/>
</dbReference>
<evidence type="ECO:0000313" key="3">
    <source>
        <dbReference type="EMBL" id="RII79585.1"/>
    </source>
</evidence>
<dbReference type="Pfam" id="PF00106">
    <property type="entry name" value="adh_short"/>
    <property type="match status" value="1"/>
</dbReference>
<reference evidence="3 4" key="1">
    <citation type="submission" date="2018-08" db="EMBL/GenBank/DDBJ databases">
        <title>Draft genome sequence of the cyanotroph, Pseudomonas monteilii BCN3.</title>
        <authorList>
            <person name="Jones L.B."/>
            <person name="Kunz D.A."/>
        </authorList>
    </citation>
    <scope>NUCLEOTIDE SEQUENCE [LARGE SCALE GENOMIC DNA]</scope>
    <source>
        <strain evidence="3 4">BCN3</strain>
    </source>
</reference>
<dbReference type="PRINTS" id="PR00081">
    <property type="entry name" value="GDHRDH"/>
</dbReference>
<dbReference type="PANTHER" id="PTHR44196">
    <property type="entry name" value="DEHYDROGENASE/REDUCTASE SDR FAMILY MEMBER 7B"/>
    <property type="match status" value="1"/>
</dbReference>
<comment type="caution">
    <text evidence="3">The sequence shown here is derived from an EMBL/GenBank/DDBJ whole genome shotgun (WGS) entry which is preliminary data.</text>
</comment>
<comment type="similarity">
    <text evidence="1">Belongs to the short-chain dehydrogenases/reductases (SDR) family.</text>
</comment>
<dbReference type="EMBL" id="QWLL01000008">
    <property type="protein sequence ID" value="RII79585.1"/>
    <property type="molecule type" value="Genomic_DNA"/>
</dbReference>
<evidence type="ECO:0000313" key="4">
    <source>
        <dbReference type="Proteomes" id="UP000265875"/>
    </source>
</evidence>
<dbReference type="CDD" id="cd05233">
    <property type="entry name" value="SDR_c"/>
    <property type="match status" value="1"/>
</dbReference>
<dbReference type="GO" id="GO:0016020">
    <property type="term" value="C:membrane"/>
    <property type="evidence" value="ECO:0007669"/>
    <property type="project" value="TreeGrafter"/>
</dbReference>
<sequence>MTHSRSFWVTGASNGLGLALVERLLEQGHRVAASAKESDELNGLAAQHGRRFLRLPWQLHADGQAADACRQICHAWCTLDGLILNAGTSDYLDAPLAGSDVFEAIVTSNQVAGEHSLANALPLLLKGESPQVMAVFNRYSALQLYAPTQVSAGWNNMPQWMREQRKTLKGQGIDVTVVSPQSLKTPVTPAQAIPEEWTPQRAAEELLRRWPQREPELVLETLDLSSLWPLPRS</sequence>
<evidence type="ECO:0000256" key="1">
    <source>
        <dbReference type="ARBA" id="ARBA00006484"/>
    </source>
</evidence>
<dbReference type="Gene3D" id="3.40.50.720">
    <property type="entry name" value="NAD(P)-binding Rossmann-like Domain"/>
    <property type="match status" value="1"/>
</dbReference>
<protein>
    <submittedName>
        <fullName evidence="3">SDR family oxidoreductase</fullName>
    </submittedName>
</protein>
<dbReference type="InterPro" id="IPR002347">
    <property type="entry name" value="SDR_fam"/>
</dbReference>
<accession>A0A399MDP1</accession>
<dbReference type="Proteomes" id="UP000265875">
    <property type="component" value="Unassembled WGS sequence"/>
</dbReference>